<feature type="chain" id="PRO_5016677074" description="Lipoprotein" evidence="1">
    <location>
        <begin position="24"/>
        <end position="187"/>
    </location>
</feature>
<dbReference type="AlphaFoldDB" id="A0A363NSN2"/>
<dbReference type="Proteomes" id="UP000250831">
    <property type="component" value="Unassembled WGS sequence"/>
</dbReference>
<organism evidence="2 3">
    <name type="scientific">Sphingobacterium athyrii</name>
    <dbReference type="NCBI Taxonomy" id="2152717"/>
    <lineage>
        <taxon>Bacteria</taxon>
        <taxon>Pseudomonadati</taxon>
        <taxon>Bacteroidota</taxon>
        <taxon>Sphingobacteriia</taxon>
        <taxon>Sphingobacteriales</taxon>
        <taxon>Sphingobacteriaceae</taxon>
        <taxon>Sphingobacterium</taxon>
    </lineage>
</organism>
<dbReference type="PROSITE" id="PS51257">
    <property type="entry name" value="PROKAR_LIPOPROTEIN"/>
    <property type="match status" value="1"/>
</dbReference>
<dbReference type="EMBL" id="QCXX01000003">
    <property type="protein sequence ID" value="PUV23826.1"/>
    <property type="molecule type" value="Genomic_DNA"/>
</dbReference>
<protein>
    <recommendedName>
        <fullName evidence="4">Lipoprotein</fullName>
    </recommendedName>
</protein>
<proteinExistence type="predicted"/>
<evidence type="ECO:0000313" key="2">
    <source>
        <dbReference type="EMBL" id="PUV23826.1"/>
    </source>
</evidence>
<evidence type="ECO:0000313" key="3">
    <source>
        <dbReference type="Proteomes" id="UP000250831"/>
    </source>
</evidence>
<evidence type="ECO:0000256" key="1">
    <source>
        <dbReference type="SAM" id="SignalP"/>
    </source>
</evidence>
<keyword evidence="3" id="KW-1185">Reference proteome</keyword>
<sequence>MKINLLFNILMIVILSSCQSANKCEDPICFNTSIEESKNNYVVKLEFESKKDTILKLDARMFTTGCPDYWEDPTEFYKNRNPNVLKHNHIIVENTDNEVRLLSRQFFPKGKQIPIELPNCAFLEQFDLILKKNKVISYNFFVGKNQNELRVSTSDRKVKLHLYLKNNGHGTIISSSNWIDLNRYISE</sequence>
<comment type="caution">
    <text evidence="2">The sequence shown here is derived from an EMBL/GenBank/DDBJ whole genome shotgun (WGS) entry which is preliminary data.</text>
</comment>
<feature type="signal peptide" evidence="1">
    <location>
        <begin position="1"/>
        <end position="23"/>
    </location>
</feature>
<name>A0A363NSN2_9SPHI</name>
<accession>A0A363NSN2</accession>
<keyword evidence="1" id="KW-0732">Signal</keyword>
<evidence type="ECO:0008006" key="4">
    <source>
        <dbReference type="Google" id="ProtNLM"/>
    </source>
</evidence>
<reference evidence="2 3" key="1">
    <citation type="submission" date="2018-04" db="EMBL/GenBank/DDBJ databases">
        <title>Sphingobacterium sp. M46 Genome.</title>
        <authorList>
            <person name="Cheng J."/>
            <person name="Li Y."/>
        </authorList>
    </citation>
    <scope>NUCLEOTIDE SEQUENCE [LARGE SCALE GENOMIC DNA]</scope>
    <source>
        <strain evidence="2 3">M46</strain>
    </source>
</reference>
<dbReference type="RefSeq" id="WP_108633755.1">
    <property type="nucleotide sequence ID" value="NZ_QCXX01000003.1"/>
</dbReference>
<gene>
    <name evidence="2" type="ORF">DCO56_10565</name>
</gene>
<dbReference type="OrthoDB" id="9865278at2"/>